<dbReference type="InterPro" id="IPR013783">
    <property type="entry name" value="Ig-like_fold"/>
</dbReference>
<dbReference type="PANTHER" id="PTHR21261:SF8">
    <property type="entry name" value="BEATEN PATH IA, ISOFORM B-RELATED"/>
    <property type="match status" value="1"/>
</dbReference>
<dbReference type="InterPro" id="IPR013162">
    <property type="entry name" value="CD80_C2-set"/>
</dbReference>
<reference evidence="4" key="1">
    <citation type="submission" date="2022-01" db="EMBL/GenBank/DDBJ databases">
        <authorList>
            <person name="King R."/>
        </authorList>
    </citation>
    <scope>NUCLEOTIDE SEQUENCE</scope>
</reference>
<dbReference type="SUPFAM" id="SSF48726">
    <property type="entry name" value="Immunoglobulin"/>
    <property type="match status" value="2"/>
</dbReference>
<feature type="domain" description="Ig-like" evidence="3">
    <location>
        <begin position="38"/>
        <end position="124"/>
    </location>
</feature>
<evidence type="ECO:0000313" key="5">
    <source>
        <dbReference type="Proteomes" id="UP001153709"/>
    </source>
</evidence>
<gene>
    <name evidence="4" type="ORF">DIABBA_LOCUS9921</name>
</gene>
<evidence type="ECO:0000256" key="1">
    <source>
        <dbReference type="ARBA" id="ARBA00023157"/>
    </source>
</evidence>
<dbReference type="InterPro" id="IPR007110">
    <property type="entry name" value="Ig-like_dom"/>
</dbReference>
<accession>A0A9N9XF50</accession>
<dbReference type="Pfam" id="PF08205">
    <property type="entry name" value="C2-set_2"/>
    <property type="match status" value="1"/>
</dbReference>
<protein>
    <recommendedName>
        <fullName evidence="3">Ig-like domain-containing protein</fullName>
    </recommendedName>
</protein>
<dbReference type="OrthoDB" id="6419989at2759"/>
<feature type="chain" id="PRO_5040447375" description="Ig-like domain-containing protein" evidence="2">
    <location>
        <begin position="25"/>
        <end position="309"/>
    </location>
</feature>
<dbReference type="AlphaFoldDB" id="A0A9N9XF50"/>
<keyword evidence="2" id="KW-0732">Signal</keyword>
<dbReference type="FunFam" id="2.60.40.10:FF:000437">
    <property type="entry name" value="Beat-IIIc, isoform A"/>
    <property type="match status" value="1"/>
</dbReference>
<sequence length="309" mass="35258">MIFDGIRFFAGIFVICCLFRDCICLKEVKIDVPQAVLKGHEVILQCLFDLEGDKLYSLKWYHNSSEFYRYTLTGEHHAKPFKLKGFHVVPERSNATRVVLKHATRAINGGYSCEVTADQPSFFTDMKTADLEVVDPPAADPLITGTKSRYKLGDYVKATCSSEKSDPAVNITWYVNGRPMDGPHVRKYRKTIEGNYISSYSTVQFRVSEQLLDEGKLKLRCSANIYNVWHRSHEKSIELKRSKHDEDEFAPAFVPTITSTEFAHEKFWLYVARDNPEATEWSSAGNNSSTSTSRLNHAIIFVSVVVYMR</sequence>
<feature type="domain" description="Ig-like" evidence="3">
    <location>
        <begin position="137"/>
        <end position="238"/>
    </location>
</feature>
<keyword evidence="5" id="KW-1185">Reference proteome</keyword>
<evidence type="ECO:0000259" key="3">
    <source>
        <dbReference type="PROSITE" id="PS50835"/>
    </source>
</evidence>
<dbReference type="InterPro" id="IPR036179">
    <property type="entry name" value="Ig-like_dom_sf"/>
</dbReference>
<dbReference type="PANTHER" id="PTHR21261">
    <property type="entry name" value="BEAT PROTEIN"/>
    <property type="match status" value="1"/>
</dbReference>
<keyword evidence="1" id="KW-1015">Disulfide bond</keyword>
<dbReference type="Gene3D" id="2.60.40.10">
    <property type="entry name" value="Immunoglobulins"/>
    <property type="match status" value="2"/>
</dbReference>
<evidence type="ECO:0000313" key="4">
    <source>
        <dbReference type="EMBL" id="CAG9836875.1"/>
    </source>
</evidence>
<feature type="signal peptide" evidence="2">
    <location>
        <begin position="1"/>
        <end position="24"/>
    </location>
</feature>
<organism evidence="4 5">
    <name type="scientific">Diabrotica balteata</name>
    <name type="common">Banded cucumber beetle</name>
    <dbReference type="NCBI Taxonomy" id="107213"/>
    <lineage>
        <taxon>Eukaryota</taxon>
        <taxon>Metazoa</taxon>
        <taxon>Ecdysozoa</taxon>
        <taxon>Arthropoda</taxon>
        <taxon>Hexapoda</taxon>
        <taxon>Insecta</taxon>
        <taxon>Pterygota</taxon>
        <taxon>Neoptera</taxon>
        <taxon>Endopterygota</taxon>
        <taxon>Coleoptera</taxon>
        <taxon>Polyphaga</taxon>
        <taxon>Cucujiformia</taxon>
        <taxon>Chrysomeloidea</taxon>
        <taxon>Chrysomelidae</taxon>
        <taxon>Galerucinae</taxon>
        <taxon>Diabroticina</taxon>
        <taxon>Diabroticites</taxon>
        <taxon>Diabrotica</taxon>
    </lineage>
</organism>
<dbReference type="PROSITE" id="PS50835">
    <property type="entry name" value="IG_LIKE"/>
    <property type="match status" value="2"/>
</dbReference>
<evidence type="ECO:0000256" key="2">
    <source>
        <dbReference type="SAM" id="SignalP"/>
    </source>
</evidence>
<dbReference type="EMBL" id="OU898281">
    <property type="protein sequence ID" value="CAG9836875.1"/>
    <property type="molecule type" value="Genomic_DNA"/>
</dbReference>
<dbReference type="Proteomes" id="UP001153709">
    <property type="component" value="Chromosome 6"/>
</dbReference>
<proteinExistence type="predicted"/>
<name>A0A9N9XF50_DIABA</name>